<proteinExistence type="predicted"/>
<evidence type="ECO:0000256" key="1">
    <source>
        <dbReference type="SAM" id="MobiDB-lite"/>
    </source>
</evidence>
<evidence type="ECO:0000313" key="3">
    <source>
        <dbReference type="Proteomes" id="UP000258309"/>
    </source>
</evidence>
<dbReference type="AlphaFoldDB" id="A0A3E2HNC9"/>
<protein>
    <submittedName>
        <fullName evidence="2">Uncharacterized protein</fullName>
    </submittedName>
</protein>
<dbReference type="Proteomes" id="UP000258309">
    <property type="component" value="Unassembled WGS sequence"/>
</dbReference>
<comment type="caution">
    <text evidence="2">The sequence shown here is derived from an EMBL/GenBank/DDBJ whole genome shotgun (WGS) entry which is preliminary data.</text>
</comment>
<name>A0A3E2HNC9_SCYLI</name>
<dbReference type="OrthoDB" id="3533651at2759"/>
<evidence type="ECO:0000313" key="2">
    <source>
        <dbReference type="EMBL" id="RFU34866.1"/>
    </source>
</evidence>
<gene>
    <name evidence="2" type="ORF">B7463_g1451</name>
</gene>
<accession>A0A3E2HNC9</accession>
<feature type="non-terminal residue" evidence="2">
    <location>
        <position position="1"/>
    </location>
</feature>
<feature type="region of interest" description="Disordered" evidence="1">
    <location>
        <begin position="1"/>
        <end position="49"/>
    </location>
</feature>
<feature type="non-terminal residue" evidence="2">
    <location>
        <position position="224"/>
    </location>
</feature>
<sequence length="224" mass="25295">MAMYTPLPSTHILRTPSPLQTPPSTPSSGEIPPQHTTPTPSREPTPQFLPYISSRLPQSQDLQQLQGAQAPQQPHLQHYAYPHQPKAPYALPTTRDQRLQIRTALRFGIPHKRISEVLGVTQHQIITASKGPLTPQRHRCGNKPAITTPQRARIVQWLKASPSRRLLRFDQLHDKLQLDSPELFRELKHSGVKAIKTAMELEGYKRKFVPGKGCLTVCEDDVRT</sequence>
<organism evidence="2 3">
    <name type="scientific">Scytalidium lignicola</name>
    <name type="common">Hyphomycete</name>
    <dbReference type="NCBI Taxonomy" id="5539"/>
    <lineage>
        <taxon>Eukaryota</taxon>
        <taxon>Fungi</taxon>
        <taxon>Dikarya</taxon>
        <taxon>Ascomycota</taxon>
        <taxon>Pezizomycotina</taxon>
        <taxon>Leotiomycetes</taxon>
        <taxon>Leotiomycetes incertae sedis</taxon>
        <taxon>Scytalidium</taxon>
    </lineage>
</organism>
<reference evidence="2 3" key="1">
    <citation type="submission" date="2018-05" db="EMBL/GenBank/DDBJ databases">
        <title>Draft genome sequence of Scytalidium lignicola DSM 105466, a ubiquitous saprotrophic fungus.</title>
        <authorList>
            <person name="Buettner E."/>
            <person name="Gebauer A.M."/>
            <person name="Hofrichter M."/>
            <person name="Liers C."/>
            <person name="Kellner H."/>
        </authorList>
    </citation>
    <scope>NUCLEOTIDE SEQUENCE [LARGE SCALE GENOMIC DNA]</scope>
    <source>
        <strain evidence="2 3">DSM 105466</strain>
    </source>
</reference>
<feature type="compositionally biased region" description="Polar residues" evidence="1">
    <location>
        <begin position="34"/>
        <end position="44"/>
    </location>
</feature>
<dbReference type="EMBL" id="NCSJ02000015">
    <property type="protein sequence ID" value="RFU34866.1"/>
    <property type="molecule type" value="Genomic_DNA"/>
</dbReference>
<keyword evidence="3" id="KW-1185">Reference proteome</keyword>